<sequence length="1050" mass="114312">MFNFLVTQSLRNRLFVLAIAAVLMIYGAFTVTRLPVDVFPDLNRPTVTIMTEAEGLAPEEVEQLVTYPLEYQMNGLPGVSRVRSTSGVGLSIIYVEFDWDTDIYRNRQQIAERLSLVQPQLPANVVPQMGPINSIMGQVMLIAVTGPDNVSAMELRELADFTVRPRILSIPGVAQVIPIGGEVRQYRVSPNSAAMRALGVSFEQIEQALAQFGSNTGGGFTDQYSREFLIRNVGRTQNIEDLARVVVASVDGQPVLLRQVAEVGFAPRLKRGDAGYQGQSAVIVSVEKQPDIDTVKLTREVEAALGEISATLPAGVKADQVLFRQANFIETSIGNVQKVLAEAIVVVAIILFVFLLNTRTTAISLTAIPVSILVTAIVFHLLGLSINTMTLGGLAIAIGELVDDAVVDVENIFRRLRENREKGNPRSVFDVVVSASQEVRSGIVYATMIIVLVFVPLFALSGIEGRLFAPLGQAYIISILASLVVSITLTPVMAYYMLPGLKRLDEHEGVVVRVLKRANRRLLDWSFGHPKILMTTVLAGVVAAVLFATQLPRSFLPPFNEGTLTINMLFNPGISLAESHRVGLIAERLIMEVPEVEQIGRRTGRAELDEHAEGVHSSEIEVALAAEGRSKDDIIADIRSRLSVLPVATNVGQPISHRLDHMLSGVRAQIALKIFGEDLDSIRGFAEEFRGKLAEIPGIVDLQVEKQVRIPHLEVIVDYRRAALYGIQPAAVTEQLERLSNGTIVSRIVDGNKRFDVVLRLEDETRSTKGLSDLLIETPAGWIPVSQIAEVRETDGPNQILRENGKRRVVVLANTDGEADMTTVIAQIREVIASSSLPPGFFVSLEGTFQAQEESMRTIGLLSIISLAMVFAILYSRYRSVLFVSIIMASVPLALIGSVTALWIAGQPLSVASMIGFITLTGISTRNGILKISHYINLAIQEDLPFGKELVVRGSLERLTPVLMTALSAGVALVPLMIDATAPGKEILHPVAITIFGGLVTSTVLDTLLTPTLFLRYGRKPLERLVEQARTQVSGTKQSAGTPNQTIEAF</sequence>
<feature type="transmembrane region" description="Helical" evidence="9">
    <location>
        <begin position="363"/>
        <end position="382"/>
    </location>
</feature>
<feature type="transmembrane region" description="Helical" evidence="9">
    <location>
        <begin position="443"/>
        <end position="463"/>
    </location>
</feature>
<evidence type="ECO:0000256" key="4">
    <source>
        <dbReference type="ARBA" id="ARBA00022475"/>
    </source>
</evidence>
<keyword evidence="3" id="KW-0813">Transport</keyword>
<keyword evidence="7 9" id="KW-0472">Membrane</keyword>
<reference evidence="10 11" key="1">
    <citation type="submission" date="2019-04" db="EMBL/GenBank/DDBJ databases">
        <title>Genome sequence of strain shin9-1.</title>
        <authorList>
            <person name="Gao J."/>
            <person name="Sun J."/>
        </authorList>
    </citation>
    <scope>NUCLEOTIDE SEQUENCE [LARGE SCALE GENOMIC DNA]</scope>
    <source>
        <strain evidence="11">shin9-1</strain>
    </source>
</reference>
<dbReference type="PRINTS" id="PR00702">
    <property type="entry name" value="ACRIFLAVINRP"/>
</dbReference>
<evidence type="ECO:0000256" key="7">
    <source>
        <dbReference type="ARBA" id="ARBA00023136"/>
    </source>
</evidence>
<dbReference type="SUPFAM" id="SSF82714">
    <property type="entry name" value="Multidrug efflux transporter AcrB TolC docking domain, DN and DC subdomains"/>
    <property type="match status" value="2"/>
</dbReference>
<accession>A0A4S8NXL1</accession>
<name>A0A4S8NXL1_9HYPH</name>
<evidence type="ECO:0000256" key="8">
    <source>
        <dbReference type="SAM" id="MobiDB-lite"/>
    </source>
</evidence>
<keyword evidence="6 9" id="KW-1133">Transmembrane helix</keyword>
<dbReference type="Gene3D" id="1.20.1640.10">
    <property type="entry name" value="Multidrug efflux transporter AcrB transmembrane domain"/>
    <property type="match status" value="2"/>
</dbReference>
<dbReference type="Gene3D" id="3.30.70.1430">
    <property type="entry name" value="Multidrug efflux transporter AcrB pore domain"/>
    <property type="match status" value="2"/>
</dbReference>
<dbReference type="PANTHER" id="PTHR32063">
    <property type="match status" value="1"/>
</dbReference>
<feature type="transmembrane region" description="Helical" evidence="9">
    <location>
        <begin position="882"/>
        <end position="905"/>
    </location>
</feature>
<comment type="caution">
    <text evidence="10">The sequence shown here is derived from an EMBL/GenBank/DDBJ whole genome shotgun (WGS) entry which is preliminary data.</text>
</comment>
<dbReference type="InterPro" id="IPR001036">
    <property type="entry name" value="Acrflvin-R"/>
</dbReference>
<dbReference type="Gene3D" id="3.30.2090.10">
    <property type="entry name" value="Multidrug efflux transporter AcrB TolC docking domain, DN and DC subdomains"/>
    <property type="match status" value="2"/>
</dbReference>
<keyword evidence="4" id="KW-1003">Cell membrane</keyword>
<dbReference type="Pfam" id="PF00873">
    <property type="entry name" value="ACR_tran"/>
    <property type="match status" value="1"/>
</dbReference>
<protein>
    <submittedName>
        <fullName evidence="10">Efflux RND transporter permease subunit</fullName>
    </submittedName>
</protein>
<dbReference type="GO" id="GO:0005886">
    <property type="term" value="C:plasma membrane"/>
    <property type="evidence" value="ECO:0007669"/>
    <property type="project" value="UniProtKB-SubCell"/>
</dbReference>
<dbReference type="RefSeq" id="WP_136600401.1">
    <property type="nucleotide sequence ID" value="NZ_STGV01000010.1"/>
</dbReference>
<dbReference type="NCBIfam" id="TIGR00914">
    <property type="entry name" value="2A0601"/>
    <property type="match status" value="1"/>
</dbReference>
<feature type="transmembrane region" description="Helical" evidence="9">
    <location>
        <begin position="990"/>
        <end position="1015"/>
    </location>
</feature>
<evidence type="ECO:0000256" key="2">
    <source>
        <dbReference type="ARBA" id="ARBA00010942"/>
    </source>
</evidence>
<comment type="similarity">
    <text evidence="2">Belongs to the resistance-nodulation-cell division (RND) (TC 2.A.6) family.</text>
</comment>
<dbReference type="InterPro" id="IPR004763">
    <property type="entry name" value="CusA-like"/>
</dbReference>
<feature type="region of interest" description="Disordered" evidence="8">
    <location>
        <begin position="1031"/>
        <end position="1050"/>
    </location>
</feature>
<evidence type="ECO:0000313" key="11">
    <source>
        <dbReference type="Proteomes" id="UP000308828"/>
    </source>
</evidence>
<evidence type="ECO:0000256" key="9">
    <source>
        <dbReference type="SAM" id="Phobius"/>
    </source>
</evidence>
<evidence type="ECO:0000256" key="5">
    <source>
        <dbReference type="ARBA" id="ARBA00022692"/>
    </source>
</evidence>
<feature type="transmembrane region" description="Helical" evidence="9">
    <location>
        <begin position="339"/>
        <end position="356"/>
    </location>
</feature>
<dbReference type="PANTHER" id="PTHR32063:SF4">
    <property type="entry name" value="SLR6043 PROTEIN"/>
    <property type="match status" value="1"/>
</dbReference>
<dbReference type="EMBL" id="STGV01000010">
    <property type="protein sequence ID" value="THV19814.1"/>
    <property type="molecule type" value="Genomic_DNA"/>
</dbReference>
<dbReference type="GO" id="GO:0042910">
    <property type="term" value="F:xenobiotic transmembrane transporter activity"/>
    <property type="evidence" value="ECO:0007669"/>
    <property type="project" value="TreeGrafter"/>
</dbReference>
<evidence type="ECO:0000256" key="6">
    <source>
        <dbReference type="ARBA" id="ARBA00022989"/>
    </source>
</evidence>
<dbReference type="Proteomes" id="UP000308828">
    <property type="component" value="Unassembled WGS sequence"/>
</dbReference>
<dbReference type="Gene3D" id="3.30.70.1440">
    <property type="entry name" value="Multidrug efflux transporter AcrB pore domain"/>
    <property type="match status" value="1"/>
</dbReference>
<evidence type="ECO:0000256" key="3">
    <source>
        <dbReference type="ARBA" id="ARBA00022448"/>
    </source>
</evidence>
<keyword evidence="11" id="KW-1185">Reference proteome</keyword>
<gene>
    <name evidence="10" type="ORF">FAA97_20290</name>
</gene>
<feature type="transmembrane region" description="Helical" evidence="9">
    <location>
        <begin position="475"/>
        <end position="498"/>
    </location>
</feature>
<feature type="transmembrane region" description="Helical" evidence="9">
    <location>
        <begin position="859"/>
        <end position="876"/>
    </location>
</feature>
<keyword evidence="5 9" id="KW-0812">Transmembrane</keyword>
<dbReference type="InterPro" id="IPR027463">
    <property type="entry name" value="AcrB_DN_DC_subdom"/>
</dbReference>
<dbReference type="SUPFAM" id="SSF82693">
    <property type="entry name" value="Multidrug efflux transporter AcrB pore domain, PN1, PN2, PC1 and PC2 subdomains"/>
    <property type="match status" value="2"/>
</dbReference>
<dbReference type="SUPFAM" id="SSF82866">
    <property type="entry name" value="Multidrug efflux transporter AcrB transmembrane domain"/>
    <property type="match status" value="2"/>
</dbReference>
<evidence type="ECO:0000256" key="1">
    <source>
        <dbReference type="ARBA" id="ARBA00004651"/>
    </source>
</evidence>
<proteinExistence type="inferred from homology"/>
<dbReference type="Gene3D" id="3.30.70.1320">
    <property type="entry name" value="Multidrug efflux transporter AcrB pore domain like"/>
    <property type="match status" value="1"/>
</dbReference>
<evidence type="ECO:0000313" key="10">
    <source>
        <dbReference type="EMBL" id="THV19814.1"/>
    </source>
</evidence>
<comment type="subcellular location">
    <subcellularLocation>
        <location evidence="1">Cell membrane</location>
        <topology evidence="1">Multi-pass membrane protein</topology>
    </subcellularLocation>
</comment>
<dbReference type="GO" id="GO:0008324">
    <property type="term" value="F:monoatomic cation transmembrane transporter activity"/>
    <property type="evidence" value="ECO:0007669"/>
    <property type="project" value="InterPro"/>
</dbReference>
<organism evidence="10 11">
    <name type="scientific">Peteryoungia ipomoeae</name>
    <dbReference type="NCBI Taxonomy" id="1210932"/>
    <lineage>
        <taxon>Bacteria</taxon>
        <taxon>Pseudomonadati</taxon>
        <taxon>Pseudomonadota</taxon>
        <taxon>Alphaproteobacteria</taxon>
        <taxon>Hyphomicrobiales</taxon>
        <taxon>Rhizobiaceae</taxon>
        <taxon>Peteryoungia</taxon>
    </lineage>
</organism>
<feature type="transmembrane region" description="Helical" evidence="9">
    <location>
        <begin position="959"/>
        <end position="978"/>
    </location>
</feature>
<dbReference type="AlphaFoldDB" id="A0A4S8NXL1"/>
<dbReference type="OrthoDB" id="9758757at2"/>